<protein>
    <submittedName>
        <fullName evidence="3">ADP-heptose:LPS heptosyltransferase</fullName>
    </submittedName>
</protein>
<dbReference type="EMBL" id="FTPU01000014">
    <property type="protein sequence ID" value="SIT96937.1"/>
    <property type="molecule type" value="Genomic_DNA"/>
</dbReference>
<dbReference type="InterPro" id="IPR051199">
    <property type="entry name" value="LPS_LOS_Heptosyltrfase"/>
</dbReference>
<name>A0A1U7PW60_9FLAO</name>
<dbReference type="SUPFAM" id="SSF53756">
    <property type="entry name" value="UDP-Glycosyltransferase/glycogen phosphorylase"/>
    <property type="match status" value="1"/>
</dbReference>
<organism evidence="3 4">
    <name type="scientific">Epilithonimonas bovis DSM 19482</name>
    <dbReference type="NCBI Taxonomy" id="1121284"/>
    <lineage>
        <taxon>Bacteria</taxon>
        <taxon>Pseudomonadati</taxon>
        <taxon>Bacteroidota</taxon>
        <taxon>Flavobacteriia</taxon>
        <taxon>Flavobacteriales</taxon>
        <taxon>Weeksellaceae</taxon>
        <taxon>Chryseobacterium group</taxon>
        <taxon>Epilithonimonas</taxon>
    </lineage>
</organism>
<dbReference type="STRING" id="1121284.SAMN05660493_01638"/>
<dbReference type="Pfam" id="PF01075">
    <property type="entry name" value="Glyco_transf_9"/>
    <property type="match status" value="1"/>
</dbReference>
<dbReference type="InterPro" id="IPR002201">
    <property type="entry name" value="Glyco_trans_9"/>
</dbReference>
<dbReference type="GO" id="GO:0008713">
    <property type="term" value="F:ADP-heptose-lipopolysaccharide heptosyltransferase activity"/>
    <property type="evidence" value="ECO:0007669"/>
    <property type="project" value="TreeGrafter"/>
</dbReference>
<keyword evidence="1" id="KW-0328">Glycosyltransferase</keyword>
<dbReference type="GO" id="GO:0009244">
    <property type="term" value="P:lipopolysaccharide core region biosynthetic process"/>
    <property type="evidence" value="ECO:0007669"/>
    <property type="project" value="TreeGrafter"/>
</dbReference>
<reference evidence="4" key="1">
    <citation type="submission" date="2016-10" db="EMBL/GenBank/DDBJ databases">
        <authorList>
            <person name="Varghese N."/>
            <person name="Submissions S."/>
        </authorList>
    </citation>
    <scope>NUCLEOTIDE SEQUENCE [LARGE SCALE GENOMIC DNA]</scope>
    <source>
        <strain evidence="4">DSM 19482</strain>
    </source>
</reference>
<dbReference type="PANTHER" id="PTHR30160:SF22">
    <property type="entry name" value="LIPOPOLYSACCHARIDE CORE BIOSYNTHESIS PROTEIN"/>
    <property type="match status" value="1"/>
</dbReference>
<dbReference type="CDD" id="cd03789">
    <property type="entry name" value="GT9_LPS_heptosyltransferase"/>
    <property type="match status" value="1"/>
</dbReference>
<evidence type="ECO:0000256" key="1">
    <source>
        <dbReference type="ARBA" id="ARBA00022676"/>
    </source>
</evidence>
<dbReference type="Gene3D" id="3.40.50.2000">
    <property type="entry name" value="Glycogen Phosphorylase B"/>
    <property type="match status" value="2"/>
</dbReference>
<gene>
    <name evidence="3" type="ORF">SAMN05660493_01638</name>
</gene>
<accession>A0A1U7PW60</accession>
<dbReference type="Proteomes" id="UP000187261">
    <property type="component" value="Unassembled WGS sequence"/>
</dbReference>
<evidence type="ECO:0000256" key="2">
    <source>
        <dbReference type="ARBA" id="ARBA00022679"/>
    </source>
</evidence>
<evidence type="ECO:0000313" key="4">
    <source>
        <dbReference type="Proteomes" id="UP000187261"/>
    </source>
</evidence>
<sequence length="323" mass="37415">MKRILAYRFSAFGDVAMAVPVCIELLEQNRDVEIIFVSRDNFRDLFDHHPRLKFHGVSFDDYKGIFGIRKLTRNLIKTYNPDFVGDLHEVIRTKMINSIFKRHGYKVFQIDKGKDEKERLTNVWNLNKFPLKRTVERYADVFRKMGFGLELSYKLRSQCSNKKDIGFAPFAQHTGKMMPVEKSFELARLLARTNKVYFFGGGKEENDILKTWETQIPNTHSLAGKLTLKEELQKIAELKVMISMDSANMHLASLMGTRCISVWGSTHYYAGFLGYGQNETDIVEVKDLTCRPCSVFGDKECFRGDYACLEELDIQQVIDRLDL</sequence>
<keyword evidence="2 3" id="KW-0808">Transferase</keyword>
<evidence type="ECO:0000313" key="3">
    <source>
        <dbReference type="EMBL" id="SIT96937.1"/>
    </source>
</evidence>
<proteinExistence type="predicted"/>
<dbReference type="AlphaFoldDB" id="A0A1U7PW60"/>
<keyword evidence="4" id="KW-1185">Reference proteome</keyword>
<dbReference type="GO" id="GO:0005829">
    <property type="term" value="C:cytosol"/>
    <property type="evidence" value="ECO:0007669"/>
    <property type="project" value="TreeGrafter"/>
</dbReference>
<dbReference type="PANTHER" id="PTHR30160">
    <property type="entry name" value="TETRAACYLDISACCHARIDE 4'-KINASE-RELATED"/>
    <property type="match status" value="1"/>
</dbReference>
<dbReference type="RefSeq" id="WP_245799254.1">
    <property type="nucleotide sequence ID" value="NZ_FTPU01000014.1"/>
</dbReference>